<dbReference type="Pfam" id="PF00083">
    <property type="entry name" value="Sugar_tr"/>
    <property type="match status" value="1"/>
</dbReference>
<dbReference type="Proteomes" id="UP000672934">
    <property type="component" value="Unassembled WGS sequence"/>
</dbReference>
<dbReference type="Gene3D" id="1.20.1250.20">
    <property type="entry name" value="MFS general substrate transporter like domains"/>
    <property type="match status" value="1"/>
</dbReference>
<dbReference type="PROSITE" id="PS50850">
    <property type="entry name" value="MFS"/>
    <property type="match status" value="1"/>
</dbReference>
<evidence type="ECO:0000259" key="7">
    <source>
        <dbReference type="PROSITE" id="PS50850"/>
    </source>
</evidence>
<organism evidence="8 9">
    <name type="scientific">Cupriavidus yeoncheonensis</name>
    <dbReference type="NCBI Taxonomy" id="1462994"/>
    <lineage>
        <taxon>Bacteria</taxon>
        <taxon>Pseudomonadati</taxon>
        <taxon>Pseudomonadota</taxon>
        <taxon>Betaproteobacteria</taxon>
        <taxon>Burkholderiales</taxon>
        <taxon>Burkholderiaceae</taxon>
        <taxon>Cupriavidus</taxon>
    </lineage>
</organism>
<keyword evidence="2 6" id="KW-0812">Transmembrane</keyword>
<evidence type="ECO:0000256" key="1">
    <source>
        <dbReference type="ARBA" id="ARBA00004141"/>
    </source>
</evidence>
<dbReference type="InterPro" id="IPR020846">
    <property type="entry name" value="MFS_dom"/>
</dbReference>
<evidence type="ECO:0000256" key="4">
    <source>
        <dbReference type="ARBA" id="ARBA00023136"/>
    </source>
</evidence>
<evidence type="ECO:0000313" key="9">
    <source>
        <dbReference type="Proteomes" id="UP000672934"/>
    </source>
</evidence>
<sequence length="474" mass="51075">MKSIQARTPVHAGARLDRLPIGPFHRRVLTLLGLGMFFDSFDNNLSASVLAAMLDGKWSTLEENSLFLSWGYFGLMLGVWFAGWLSDRYGRKIAYQFNLAVFGIMALLAACAPSMEWLIPIRFLMGIGMGAEYLMAYGLLAEFFPLASRARCLGIVAIASGVGVFLTALVAMAVIPTFGWRAMFVIGGVGTLWVWWLRRHLPESPRWLERVGRNAEAEEILQQIEGEAAKLAPLPPYATDAPRATPRKVPVSILFSRKVIGRTLIAILVNVTCLVGAYIMSGWMPTFFLQQGMSVTKSLAFNAAMMTGWVLGPLLSVYVADRFGPRKGVITFGLVCAALGAVYPFLSSPVAIAGCGTLLVAAVSLCLYLGLGGTLELFPTEYRFRGAGLAQTVGRGCLIASPMIIMGIFRTYGIGGVIGAVSGLYLFAALLLAVAGVETSKRSLESLDPDQHGDDDRQRGSTSGQAEIAAQANH</sequence>
<dbReference type="InterPro" id="IPR005829">
    <property type="entry name" value="Sugar_transporter_CS"/>
</dbReference>
<reference evidence="8" key="1">
    <citation type="submission" date="2021-03" db="EMBL/GenBank/DDBJ databases">
        <authorList>
            <person name="Peeters C."/>
        </authorList>
    </citation>
    <scope>NUCLEOTIDE SEQUENCE</scope>
    <source>
        <strain evidence="8">LMG 31506</strain>
    </source>
</reference>
<dbReference type="PANTHER" id="PTHR23508:SF10">
    <property type="entry name" value="CARBOXYLIC ACID TRANSPORTER PROTEIN HOMOLOG"/>
    <property type="match status" value="1"/>
</dbReference>
<keyword evidence="3 6" id="KW-1133">Transmembrane helix</keyword>
<feature type="transmembrane region" description="Helical" evidence="6">
    <location>
        <begin position="66"/>
        <end position="85"/>
    </location>
</feature>
<feature type="transmembrane region" description="Helical" evidence="6">
    <location>
        <begin position="415"/>
        <end position="437"/>
    </location>
</feature>
<evidence type="ECO:0000256" key="3">
    <source>
        <dbReference type="ARBA" id="ARBA00022989"/>
    </source>
</evidence>
<comment type="caution">
    <text evidence="8">The sequence shown here is derived from an EMBL/GenBank/DDBJ whole genome shotgun (WGS) entry which is preliminary data.</text>
</comment>
<evidence type="ECO:0000313" key="8">
    <source>
        <dbReference type="EMBL" id="CAG2153830.1"/>
    </source>
</evidence>
<feature type="transmembrane region" description="Helical" evidence="6">
    <location>
        <begin position="327"/>
        <end position="345"/>
    </location>
</feature>
<protein>
    <submittedName>
        <fullName evidence="8">Inner membrane metabolite transport protein YdjE</fullName>
    </submittedName>
</protein>
<proteinExistence type="predicted"/>
<feature type="transmembrane region" description="Helical" evidence="6">
    <location>
        <begin position="28"/>
        <end position="54"/>
    </location>
</feature>
<dbReference type="SUPFAM" id="SSF103473">
    <property type="entry name" value="MFS general substrate transporter"/>
    <property type="match status" value="1"/>
</dbReference>
<evidence type="ECO:0000256" key="5">
    <source>
        <dbReference type="SAM" id="MobiDB-lite"/>
    </source>
</evidence>
<evidence type="ECO:0000256" key="6">
    <source>
        <dbReference type="SAM" id="Phobius"/>
    </source>
</evidence>
<feature type="transmembrane region" description="Helical" evidence="6">
    <location>
        <begin position="97"/>
        <end position="115"/>
    </location>
</feature>
<evidence type="ECO:0000256" key="2">
    <source>
        <dbReference type="ARBA" id="ARBA00022692"/>
    </source>
</evidence>
<feature type="domain" description="Major facilitator superfamily (MFS) profile" evidence="7">
    <location>
        <begin position="28"/>
        <end position="440"/>
    </location>
</feature>
<dbReference type="AlphaFoldDB" id="A0A916IYB9"/>
<dbReference type="PANTHER" id="PTHR23508">
    <property type="entry name" value="CARBOXYLIC ACID TRANSPORTER PROTEIN HOMOLOG"/>
    <property type="match status" value="1"/>
</dbReference>
<dbReference type="RefSeq" id="WP_230427007.1">
    <property type="nucleotide sequence ID" value="NZ_CAJPUY010000020.1"/>
</dbReference>
<dbReference type="GO" id="GO:0046943">
    <property type="term" value="F:carboxylic acid transmembrane transporter activity"/>
    <property type="evidence" value="ECO:0007669"/>
    <property type="project" value="TreeGrafter"/>
</dbReference>
<feature type="transmembrane region" description="Helical" evidence="6">
    <location>
        <begin position="178"/>
        <end position="197"/>
    </location>
</feature>
<keyword evidence="9" id="KW-1185">Reference proteome</keyword>
<dbReference type="CDD" id="cd17316">
    <property type="entry name" value="MFS_SV2_like"/>
    <property type="match status" value="1"/>
</dbReference>
<feature type="transmembrane region" description="Helical" evidence="6">
    <location>
        <begin position="351"/>
        <end position="371"/>
    </location>
</feature>
<dbReference type="EMBL" id="CAJPUY010000020">
    <property type="protein sequence ID" value="CAG2153830.1"/>
    <property type="molecule type" value="Genomic_DNA"/>
</dbReference>
<dbReference type="InterPro" id="IPR036259">
    <property type="entry name" value="MFS_trans_sf"/>
</dbReference>
<gene>
    <name evidence="8" type="primary">ydjE</name>
    <name evidence="8" type="ORF">LMG31506_04918</name>
</gene>
<feature type="transmembrane region" description="Helical" evidence="6">
    <location>
        <begin position="152"/>
        <end position="172"/>
    </location>
</feature>
<feature type="transmembrane region" description="Helical" evidence="6">
    <location>
        <begin position="259"/>
        <end position="279"/>
    </location>
</feature>
<feature type="region of interest" description="Disordered" evidence="5">
    <location>
        <begin position="444"/>
        <end position="474"/>
    </location>
</feature>
<keyword evidence="4 6" id="KW-0472">Membrane</keyword>
<dbReference type="GO" id="GO:0005886">
    <property type="term" value="C:plasma membrane"/>
    <property type="evidence" value="ECO:0007669"/>
    <property type="project" value="TreeGrafter"/>
</dbReference>
<dbReference type="PROSITE" id="PS00217">
    <property type="entry name" value="SUGAR_TRANSPORT_2"/>
    <property type="match status" value="1"/>
</dbReference>
<comment type="subcellular location">
    <subcellularLocation>
        <location evidence="1">Membrane</location>
        <topology evidence="1">Multi-pass membrane protein</topology>
    </subcellularLocation>
</comment>
<name>A0A916IYB9_9BURK</name>
<dbReference type="InterPro" id="IPR005828">
    <property type="entry name" value="MFS_sugar_transport-like"/>
</dbReference>
<feature type="transmembrane region" description="Helical" evidence="6">
    <location>
        <begin position="392"/>
        <end position="409"/>
    </location>
</feature>
<accession>A0A916IYB9</accession>
<feature type="transmembrane region" description="Helical" evidence="6">
    <location>
        <begin position="121"/>
        <end position="140"/>
    </location>
</feature>
<feature type="compositionally biased region" description="Basic and acidic residues" evidence="5">
    <location>
        <begin position="444"/>
        <end position="459"/>
    </location>
</feature>
<feature type="transmembrane region" description="Helical" evidence="6">
    <location>
        <begin position="299"/>
        <end position="320"/>
    </location>
</feature>